<gene>
    <name evidence="5" type="ORF">SUH3_20570</name>
</gene>
<evidence type="ECO:0000259" key="4">
    <source>
        <dbReference type="Pfam" id="PF12804"/>
    </source>
</evidence>
<accession>A0A073J069</accession>
<keyword evidence="2" id="KW-0548">Nucleotidyltransferase</keyword>
<keyword evidence="6" id="KW-1185">Reference proteome</keyword>
<dbReference type="InterPro" id="IPR025877">
    <property type="entry name" value="MobA-like_NTP_Trfase"/>
</dbReference>
<reference evidence="5 6" key="1">
    <citation type="submission" date="2014-01" db="EMBL/GenBank/DDBJ databases">
        <title>Sulfitobacter sp. H3 (MCCC 1A00686) Genome Sequencing.</title>
        <authorList>
            <person name="Lai Q."/>
            <person name="Hong Z."/>
        </authorList>
    </citation>
    <scope>NUCLEOTIDE SEQUENCE [LARGE SCALE GENOMIC DNA]</scope>
    <source>
        <strain evidence="5 6">H3</strain>
    </source>
</reference>
<evidence type="ECO:0000256" key="1">
    <source>
        <dbReference type="ARBA" id="ARBA00022679"/>
    </source>
</evidence>
<sequence>MSNDIKRAPVAVILATGTGAHFGAAADKSPACLRSVGGSVILERTLRNCLSCGISQFVLVLGHRAEEIRQFVDKTFRGIRVTYVTNTRYDNSGSAQALLLARQATGMSEFVKFDASVVFEVRILRRLLDSNDTNVLCMNSTTPSVDNMVRVITDDPAPDIEADRAITPERAFAAAIGIEKIGAKTGARLFAELAQIMDDPLRSNDPDTVAYARLSAAGTPFHALDIAGLNWVRIDTKADFDAANAMFGSPVTTVSRGQERAIDAAAHKHTESL</sequence>
<dbReference type="SUPFAM" id="SSF53448">
    <property type="entry name" value="Nucleotide-diphospho-sugar transferases"/>
    <property type="match status" value="1"/>
</dbReference>
<dbReference type="RefSeq" id="WP_037926474.1">
    <property type="nucleotide sequence ID" value="NZ_CP054599.1"/>
</dbReference>
<keyword evidence="1 5" id="KW-0808">Transferase</keyword>
<dbReference type="GeneID" id="68871316"/>
<keyword evidence="3" id="KW-0460">Magnesium</keyword>
<dbReference type="Proteomes" id="UP000027746">
    <property type="component" value="Unassembled WGS sequence"/>
</dbReference>
<dbReference type="Gene3D" id="3.90.550.10">
    <property type="entry name" value="Spore Coat Polysaccharide Biosynthesis Protein SpsA, Chain A"/>
    <property type="match status" value="1"/>
</dbReference>
<dbReference type="InterPro" id="IPR050065">
    <property type="entry name" value="GlmU-like"/>
</dbReference>
<dbReference type="AlphaFoldDB" id="A0A073J069"/>
<dbReference type="Pfam" id="PF12804">
    <property type="entry name" value="NTP_transf_3"/>
    <property type="match status" value="1"/>
</dbReference>
<evidence type="ECO:0000256" key="3">
    <source>
        <dbReference type="ARBA" id="ARBA00022842"/>
    </source>
</evidence>
<feature type="domain" description="MobA-like NTP transferase" evidence="4">
    <location>
        <begin position="11"/>
        <end position="105"/>
    </location>
</feature>
<proteinExistence type="predicted"/>
<dbReference type="InterPro" id="IPR029044">
    <property type="entry name" value="Nucleotide-diphossugar_trans"/>
</dbReference>
<dbReference type="GO" id="GO:0016779">
    <property type="term" value="F:nucleotidyltransferase activity"/>
    <property type="evidence" value="ECO:0007669"/>
    <property type="project" value="UniProtKB-KW"/>
</dbReference>
<name>A0A073J069_9RHOB</name>
<protein>
    <submittedName>
        <fullName evidence="5">Nucleotidyltransferase</fullName>
    </submittedName>
</protein>
<dbReference type="EMBL" id="JAMD01000006">
    <property type="protein sequence ID" value="KEJ95384.1"/>
    <property type="molecule type" value="Genomic_DNA"/>
</dbReference>
<evidence type="ECO:0000256" key="2">
    <source>
        <dbReference type="ARBA" id="ARBA00022695"/>
    </source>
</evidence>
<dbReference type="OrthoDB" id="9814110at2"/>
<evidence type="ECO:0000313" key="5">
    <source>
        <dbReference type="EMBL" id="KEJ95384.1"/>
    </source>
</evidence>
<evidence type="ECO:0000313" key="6">
    <source>
        <dbReference type="Proteomes" id="UP000027746"/>
    </source>
</evidence>
<comment type="caution">
    <text evidence="5">The sequence shown here is derived from an EMBL/GenBank/DDBJ whole genome shotgun (WGS) entry which is preliminary data.</text>
</comment>
<dbReference type="PANTHER" id="PTHR43584">
    <property type="entry name" value="NUCLEOTIDYL TRANSFERASE"/>
    <property type="match status" value="1"/>
</dbReference>
<dbReference type="PANTHER" id="PTHR43584:SF8">
    <property type="entry name" value="N-ACETYLMURAMATE ALPHA-1-PHOSPHATE URIDYLYLTRANSFERASE"/>
    <property type="match status" value="1"/>
</dbReference>
<organism evidence="5 6">
    <name type="scientific">Pseudosulfitobacter pseudonitzschiae</name>
    <dbReference type="NCBI Taxonomy" id="1402135"/>
    <lineage>
        <taxon>Bacteria</taxon>
        <taxon>Pseudomonadati</taxon>
        <taxon>Pseudomonadota</taxon>
        <taxon>Alphaproteobacteria</taxon>
        <taxon>Rhodobacterales</taxon>
        <taxon>Roseobacteraceae</taxon>
        <taxon>Pseudosulfitobacter</taxon>
    </lineage>
</organism>